<proteinExistence type="predicted"/>
<reference evidence="2 3" key="1">
    <citation type="submission" date="2024-05" db="EMBL/GenBank/DDBJ databases">
        <title>Genome sequencing and assembly of Indian major carp, Cirrhinus mrigala (Hamilton, 1822).</title>
        <authorList>
            <person name="Mohindra V."/>
            <person name="Chowdhury L.M."/>
            <person name="Lal K."/>
            <person name="Jena J.K."/>
        </authorList>
    </citation>
    <scope>NUCLEOTIDE SEQUENCE [LARGE SCALE GENOMIC DNA]</scope>
    <source>
        <strain evidence="2">CM1030</strain>
        <tissue evidence="2">Blood</tissue>
    </source>
</reference>
<accession>A0ABD0N1A3</accession>
<evidence type="ECO:0000313" key="2">
    <source>
        <dbReference type="EMBL" id="KAL0154666.1"/>
    </source>
</evidence>
<evidence type="ECO:0000313" key="3">
    <source>
        <dbReference type="Proteomes" id="UP001529510"/>
    </source>
</evidence>
<name>A0ABD0N1A3_CIRMR</name>
<feature type="non-terminal residue" evidence="2">
    <location>
        <position position="73"/>
    </location>
</feature>
<sequence length="73" mass="8150">IEYAYNLNFPLHLFHGVISEPWSAFSVNSPAVILETIKQAENRANALLIRLYESHGSCVTTTLSTSLSVQEAW</sequence>
<dbReference type="Proteomes" id="UP001529510">
    <property type="component" value="Unassembled WGS sequence"/>
</dbReference>
<feature type="domain" description="Glycosyl hydrolases family 38 C-terminal" evidence="1">
    <location>
        <begin position="31"/>
        <end position="72"/>
    </location>
</feature>
<comment type="caution">
    <text evidence="2">The sequence shown here is derived from an EMBL/GenBank/DDBJ whole genome shotgun (WGS) entry which is preliminary data.</text>
</comment>
<dbReference type="EMBL" id="JAMKFB020000025">
    <property type="protein sequence ID" value="KAL0154666.1"/>
    <property type="molecule type" value="Genomic_DNA"/>
</dbReference>
<dbReference type="SUPFAM" id="SSF74650">
    <property type="entry name" value="Galactose mutarotase-like"/>
    <property type="match status" value="1"/>
</dbReference>
<evidence type="ECO:0000259" key="1">
    <source>
        <dbReference type="Pfam" id="PF17677"/>
    </source>
</evidence>
<keyword evidence="3" id="KW-1185">Reference proteome</keyword>
<protein>
    <recommendedName>
        <fullName evidence="1">Glycosyl hydrolases family 38 C-terminal domain-containing protein</fullName>
    </recommendedName>
</protein>
<organism evidence="2 3">
    <name type="scientific">Cirrhinus mrigala</name>
    <name type="common">Mrigala</name>
    <dbReference type="NCBI Taxonomy" id="683832"/>
    <lineage>
        <taxon>Eukaryota</taxon>
        <taxon>Metazoa</taxon>
        <taxon>Chordata</taxon>
        <taxon>Craniata</taxon>
        <taxon>Vertebrata</taxon>
        <taxon>Euteleostomi</taxon>
        <taxon>Actinopterygii</taxon>
        <taxon>Neopterygii</taxon>
        <taxon>Teleostei</taxon>
        <taxon>Ostariophysi</taxon>
        <taxon>Cypriniformes</taxon>
        <taxon>Cyprinidae</taxon>
        <taxon>Labeoninae</taxon>
        <taxon>Labeonini</taxon>
        <taxon>Cirrhinus</taxon>
    </lineage>
</organism>
<dbReference type="AlphaFoldDB" id="A0ABD0N1A3"/>
<dbReference type="Pfam" id="PF17677">
    <property type="entry name" value="Glyco_hydro38C2"/>
    <property type="match status" value="1"/>
</dbReference>
<dbReference type="InterPro" id="IPR011013">
    <property type="entry name" value="Gal_mutarotase_sf_dom"/>
</dbReference>
<feature type="non-terminal residue" evidence="2">
    <location>
        <position position="1"/>
    </location>
</feature>
<dbReference type="InterPro" id="IPR041147">
    <property type="entry name" value="GH38_C"/>
</dbReference>
<gene>
    <name evidence="2" type="ORF">M9458_048929</name>
</gene>